<proteinExistence type="predicted"/>
<keyword evidence="2" id="KW-1185">Reference proteome</keyword>
<evidence type="ECO:0000313" key="1">
    <source>
        <dbReference type="EMBL" id="GAA5102196.1"/>
    </source>
</evidence>
<dbReference type="EMBL" id="BAABKE010000006">
    <property type="protein sequence ID" value="GAA5102196.1"/>
    <property type="molecule type" value="Genomic_DNA"/>
</dbReference>
<organism evidence="1 2">
    <name type="scientific">Wohlfahrtiimonas larvae</name>
    <dbReference type="NCBI Taxonomy" id="1157986"/>
    <lineage>
        <taxon>Bacteria</taxon>
        <taxon>Pseudomonadati</taxon>
        <taxon>Pseudomonadota</taxon>
        <taxon>Gammaproteobacteria</taxon>
        <taxon>Cardiobacteriales</taxon>
        <taxon>Ignatzschineriaceae</taxon>
        <taxon>Wohlfahrtiimonas</taxon>
    </lineage>
</organism>
<dbReference type="Proteomes" id="UP001500631">
    <property type="component" value="Unassembled WGS sequence"/>
</dbReference>
<dbReference type="RefSeq" id="WP_077926365.1">
    <property type="nucleotide sequence ID" value="NZ_BAABKE010000006.1"/>
</dbReference>
<evidence type="ECO:0000313" key="2">
    <source>
        <dbReference type="Proteomes" id="UP001500631"/>
    </source>
</evidence>
<reference evidence="2" key="1">
    <citation type="journal article" date="2019" name="Int. J. Syst. Evol. Microbiol.">
        <title>The Global Catalogue of Microorganisms (GCM) 10K type strain sequencing project: providing services to taxonomists for standard genome sequencing and annotation.</title>
        <authorList>
            <consortium name="The Broad Institute Genomics Platform"/>
            <consortium name="The Broad Institute Genome Sequencing Center for Infectious Disease"/>
            <person name="Wu L."/>
            <person name="Ma J."/>
        </authorList>
    </citation>
    <scope>NUCLEOTIDE SEQUENCE [LARGE SCALE GENOMIC DNA]</scope>
    <source>
        <strain evidence="2">JCM 18424</strain>
    </source>
</reference>
<comment type="caution">
    <text evidence="1">The sequence shown here is derived from an EMBL/GenBank/DDBJ whole genome shotgun (WGS) entry which is preliminary data.</text>
</comment>
<name>A0ABP9MYY6_9GAMM</name>
<accession>A0ABP9MYY6</accession>
<gene>
    <name evidence="1" type="ORF">GCM10023338_19160</name>
</gene>
<protein>
    <submittedName>
        <fullName evidence="1">Uncharacterized protein</fullName>
    </submittedName>
</protein>
<sequence length="138" mass="15548">MKINLQIKAAGKRKAILEKHAYHLPETPKSLQDFIAMIVTNEVATYNQKAIDAPLMPYLTTEAYLDGEYVGKIGFNDRKNDAEQALQPAIDNALQALEDGLYRIFINDDEATLDQPFSLPNDATVTFIRLTFLAGRRF</sequence>